<organism evidence="1">
    <name type="scientific">human gut metagenome</name>
    <dbReference type="NCBI Taxonomy" id="408170"/>
    <lineage>
        <taxon>unclassified sequences</taxon>
        <taxon>metagenomes</taxon>
        <taxon>organismal metagenomes</taxon>
    </lineage>
</organism>
<dbReference type="EMBL" id="AZMM01018544">
    <property type="protein sequence ID" value="ETJ19181.1"/>
    <property type="molecule type" value="Genomic_DNA"/>
</dbReference>
<accession>W1WMN4</accession>
<proteinExistence type="predicted"/>
<gene>
    <name evidence="1" type="ORF">Q604_UNBC18544G0009</name>
</gene>
<evidence type="ECO:0000313" key="1">
    <source>
        <dbReference type="EMBL" id="ETJ19181.1"/>
    </source>
</evidence>
<sequence length="76" mass="8294">MVNKSANTATSKINCPIVVRIMFISLRVGTTTPNEIVEMIITIKRTSLTNPNHLNAKAKTTEIIIINANTVSASLR</sequence>
<name>W1WMN4_9ZZZZ</name>
<reference evidence="1" key="1">
    <citation type="submission" date="2013-12" db="EMBL/GenBank/DDBJ databases">
        <title>A Varibaculum cambriense genome reconstructed from a premature infant gut community with otherwise low bacterial novelty that shifts toward anaerobic metabolism during the third week of life.</title>
        <authorList>
            <person name="Brown C.T."/>
            <person name="Sharon I."/>
            <person name="Thomas B.C."/>
            <person name="Castelle C.J."/>
            <person name="Morowitz M.J."/>
            <person name="Banfield J.F."/>
        </authorList>
    </citation>
    <scope>NUCLEOTIDE SEQUENCE</scope>
</reference>
<dbReference type="AlphaFoldDB" id="W1WMN4"/>
<protein>
    <submittedName>
        <fullName evidence="1">Uncharacterized protein</fullName>
    </submittedName>
</protein>
<comment type="caution">
    <text evidence="1">The sequence shown here is derived from an EMBL/GenBank/DDBJ whole genome shotgun (WGS) entry which is preliminary data.</text>
</comment>